<dbReference type="RefSeq" id="WP_217333793.1">
    <property type="nucleotide sequence ID" value="NZ_JAHQZT010000003.1"/>
</dbReference>
<feature type="compositionally biased region" description="Basic and acidic residues" evidence="1">
    <location>
        <begin position="187"/>
        <end position="197"/>
    </location>
</feature>
<reference evidence="2 3" key="1">
    <citation type="submission" date="2021-06" db="EMBL/GenBank/DDBJ databases">
        <title>Bacterium isolated from marine sediment.</title>
        <authorList>
            <person name="Zhu K.-L."/>
            <person name="Du Z.-J."/>
            <person name="Liang Q.-Y."/>
        </authorList>
    </citation>
    <scope>NUCLEOTIDE SEQUENCE [LARGE SCALE GENOMIC DNA]</scope>
    <source>
        <strain evidence="2 3">A346</strain>
    </source>
</reference>
<organism evidence="2 3">
    <name type="scientific">Marinobacterium weihaiense</name>
    <dbReference type="NCBI Taxonomy" id="2851016"/>
    <lineage>
        <taxon>Bacteria</taxon>
        <taxon>Pseudomonadati</taxon>
        <taxon>Pseudomonadota</taxon>
        <taxon>Gammaproteobacteria</taxon>
        <taxon>Oceanospirillales</taxon>
        <taxon>Oceanospirillaceae</taxon>
        <taxon>Marinobacterium</taxon>
    </lineage>
</organism>
<protein>
    <submittedName>
        <fullName evidence="2">Uncharacterized protein</fullName>
    </submittedName>
</protein>
<evidence type="ECO:0000313" key="2">
    <source>
        <dbReference type="EMBL" id="MBV0932367.1"/>
    </source>
</evidence>
<name>A0ABS6M7Y7_9GAMM</name>
<evidence type="ECO:0000313" key="3">
    <source>
        <dbReference type="Proteomes" id="UP000755551"/>
    </source>
</evidence>
<keyword evidence="3" id="KW-1185">Reference proteome</keyword>
<comment type="caution">
    <text evidence="2">The sequence shown here is derived from an EMBL/GenBank/DDBJ whole genome shotgun (WGS) entry which is preliminary data.</text>
</comment>
<dbReference type="Proteomes" id="UP000755551">
    <property type="component" value="Unassembled WGS sequence"/>
</dbReference>
<dbReference type="EMBL" id="JAHQZT010000003">
    <property type="protein sequence ID" value="MBV0932367.1"/>
    <property type="molecule type" value="Genomic_DNA"/>
</dbReference>
<sequence length="241" mass="27096">MSREKVRKQSLFFDKTTTPAIKAEVAAFTSASATGARVADCFYGWAAHARNVLSGNDEVYPRWAGEQPAVPEWVDPEYPEHAWHLICLVAQGLPKHAPPEGCNLTSSEQRASEVLLRLSRVQEAVRPLADRLEQVFPLIEASISLGTEVVAATVEPYEKNAAIHHNAERRLIESNQGTPVDSPNGRRRADNEQRNRDIKILAGDYMRRVGRDSENEAARWIAEKHPDFRLSVRQLRRIIAE</sequence>
<gene>
    <name evidence="2" type="ORF">KTN04_03310</name>
</gene>
<feature type="region of interest" description="Disordered" evidence="1">
    <location>
        <begin position="169"/>
        <end position="197"/>
    </location>
</feature>
<evidence type="ECO:0000256" key="1">
    <source>
        <dbReference type="SAM" id="MobiDB-lite"/>
    </source>
</evidence>
<proteinExistence type="predicted"/>
<accession>A0ABS6M7Y7</accession>